<dbReference type="AlphaFoldDB" id="A0AAW5YWV9"/>
<evidence type="ECO:0000313" key="5">
    <source>
        <dbReference type="EMBL" id="MDA3768591.1"/>
    </source>
</evidence>
<dbReference type="GO" id="GO:0022857">
    <property type="term" value="F:transmembrane transporter activity"/>
    <property type="evidence" value="ECO:0007669"/>
    <property type="project" value="TreeGrafter"/>
</dbReference>
<keyword evidence="3 5" id="KW-0067">ATP-binding</keyword>
<dbReference type="InterPro" id="IPR003593">
    <property type="entry name" value="AAA+_ATPase"/>
</dbReference>
<evidence type="ECO:0000256" key="3">
    <source>
        <dbReference type="ARBA" id="ARBA00022840"/>
    </source>
</evidence>
<dbReference type="InterPro" id="IPR015854">
    <property type="entry name" value="ABC_transpr_LolD-like"/>
</dbReference>
<dbReference type="PROSITE" id="PS50893">
    <property type="entry name" value="ABC_TRANSPORTER_2"/>
    <property type="match status" value="1"/>
</dbReference>
<evidence type="ECO:0000256" key="1">
    <source>
        <dbReference type="ARBA" id="ARBA00022448"/>
    </source>
</evidence>
<keyword evidence="1" id="KW-0813">Transport</keyword>
<dbReference type="Proteomes" id="UP001210502">
    <property type="component" value="Unassembled WGS sequence"/>
</dbReference>
<name>A0AAW5YWV9_9LACO</name>
<dbReference type="RefSeq" id="WP_271024943.1">
    <property type="nucleotide sequence ID" value="NZ_JAQIEY010000041.1"/>
</dbReference>
<dbReference type="InterPro" id="IPR003439">
    <property type="entry name" value="ABC_transporter-like_ATP-bd"/>
</dbReference>
<dbReference type="InterPro" id="IPR027417">
    <property type="entry name" value="P-loop_NTPase"/>
</dbReference>
<organism evidence="5 6">
    <name type="scientific">Lactobacillus delbrueckii</name>
    <dbReference type="NCBI Taxonomy" id="1584"/>
    <lineage>
        <taxon>Bacteria</taxon>
        <taxon>Bacillati</taxon>
        <taxon>Bacillota</taxon>
        <taxon>Bacilli</taxon>
        <taxon>Lactobacillales</taxon>
        <taxon>Lactobacillaceae</taxon>
        <taxon>Lactobacillus</taxon>
    </lineage>
</organism>
<comment type="caution">
    <text evidence="5">The sequence shown here is derived from an EMBL/GenBank/DDBJ whole genome shotgun (WGS) entry which is preliminary data.</text>
</comment>
<dbReference type="CDD" id="cd03255">
    <property type="entry name" value="ABC_MJ0796_LolCDE_FtsE"/>
    <property type="match status" value="1"/>
</dbReference>
<proteinExistence type="predicted"/>
<dbReference type="InterPro" id="IPR017911">
    <property type="entry name" value="MacB-like_ATP-bd"/>
</dbReference>
<dbReference type="SUPFAM" id="SSF52540">
    <property type="entry name" value="P-loop containing nucleoside triphosphate hydrolases"/>
    <property type="match status" value="1"/>
</dbReference>
<evidence type="ECO:0000313" key="6">
    <source>
        <dbReference type="Proteomes" id="UP001210502"/>
    </source>
</evidence>
<dbReference type="SMART" id="SM00382">
    <property type="entry name" value="AAA"/>
    <property type="match status" value="1"/>
</dbReference>
<evidence type="ECO:0000259" key="4">
    <source>
        <dbReference type="PROSITE" id="PS50893"/>
    </source>
</evidence>
<reference evidence="5" key="1">
    <citation type="submission" date="2023-01" db="EMBL/GenBank/DDBJ databases">
        <title>Sequencing of the bacterial strains from artisanal fermented milk Matsoni.</title>
        <authorList>
            <person name="Rozman V."/>
            <person name="Accetto T."/>
            <person name="Bogovic Matijasic B."/>
        </authorList>
    </citation>
    <scope>NUCLEOTIDE SEQUENCE</scope>
    <source>
        <strain evidence="5">Lbl333</strain>
    </source>
</reference>
<gene>
    <name evidence="5" type="ORF">PF586_09145</name>
</gene>
<dbReference type="EMBL" id="JAQIEY010000041">
    <property type="protein sequence ID" value="MDA3768591.1"/>
    <property type="molecule type" value="Genomic_DNA"/>
</dbReference>
<evidence type="ECO:0000256" key="2">
    <source>
        <dbReference type="ARBA" id="ARBA00022741"/>
    </source>
</evidence>
<dbReference type="GO" id="GO:0005886">
    <property type="term" value="C:plasma membrane"/>
    <property type="evidence" value="ECO:0007669"/>
    <property type="project" value="TreeGrafter"/>
</dbReference>
<dbReference type="PANTHER" id="PTHR24220">
    <property type="entry name" value="IMPORT ATP-BINDING PROTEIN"/>
    <property type="match status" value="1"/>
</dbReference>
<dbReference type="Gene3D" id="3.40.50.300">
    <property type="entry name" value="P-loop containing nucleotide triphosphate hydrolases"/>
    <property type="match status" value="1"/>
</dbReference>
<accession>A0AAW5YWV9</accession>
<keyword evidence="2" id="KW-0547">Nucleotide-binding</keyword>
<dbReference type="GO" id="GO:0005524">
    <property type="term" value="F:ATP binding"/>
    <property type="evidence" value="ECO:0007669"/>
    <property type="project" value="UniProtKB-KW"/>
</dbReference>
<dbReference type="Pfam" id="PF00005">
    <property type="entry name" value="ABC_tran"/>
    <property type="match status" value="1"/>
</dbReference>
<dbReference type="GO" id="GO:0016887">
    <property type="term" value="F:ATP hydrolysis activity"/>
    <property type="evidence" value="ECO:0007669"/>
    <property type="project" value="InterPro"/>
</dbReference>
<protein>
    <submittedName>
        <fullName evidence="5">ABC transporter ATP-binding protein</fullName>
    </submittedName>
</protein>
<dbReference type="PANTHER" id="PTHR24220:SF86">
    <property type="entry name" value="ABC TRANSPORTER ABCH.1"/>
    <property type="match status" value="1"/>
</dbReference>
<sequence length="226" mass="25239">MYSVRITDLEKEFKKGRKIFSGLNLELEESSLTALVGASGEGKTTLLNVIGLLDTDYSGQVELFGQKVNELNQTEMARLRNQQIGFILQEPLLIKNMSVRDNILLPTVYLDKSLRKSKDYYLARAAQFADQLGISQILDQRPATLSGGQKQRVTAIRALINDPQLILADEPTGSLDEENAKIIMDLLKKLSREGKTVFTVTHDSHIASQHDKVLQLKNGNITVKEN</sequence>
<feature type="domain" description="ABC transporter" evidence="4">
    <location>
        <begin position="4"/>
        <end position="226"/>
    </location>
</feature>